<name>F8F1A7_GRAC1</name>
<dbReference type="Pfam" id="PF19842">
    <property type="entry name" value="YqeC"/>
    <property type="match status" value="1"/>
</dbReference>
<organism evidence="1 2">
    <name type="scientific">Gracilinema caldarium (strain ATCC 51460 / DSM 7334 / H1)</name>
    <name type="common">Treponema caldarium</name>
    <dbReference type="NCBI Taxonomy" id="744872"/>
    <lineage>
        <taxon>Bacteria</taxon>
        <taxon>Pseudomonadati</taxon>
        <taxon>Spirochaetota</taxon>
        <taxon>Spirochaetia</taxon>
        <taxon>Spirochaetales</taxon>
        <taxon>Breznakiellaceae</taxon>
        <taxon>Gracilinema</taxon>
    </lineage>
</organism>
<dbReference type="KEGG" id="scd:Spica_0593"/>
<dbReference type="InterPro" id="IPR017587">
    <property type="entry name" value="YqeC"/>
</dbReference>
<evidence type="ECO:0008006" key="3">
    <source>
        <dbReference type="Google" id="ProtNLM"/>
    </source>
</evidence>
<dbReference type="EMBL" id="CP002868">
    <property type="protein sequence ID" value="AEJ18751.1"/>
    <property type="molecule type" value="Genomic_DNA"/>
</dbReference>
<dbReference type="AlphaFoldDB" id="F8F1A7"/>
<gene>
    <name evidence="1" type="ordered locus">Spica_0593</name>
</gene>
<protein>
    <recommendedName>
        <fullName evidence="3">Selenium-dependent hydroxylase accessory protein YqeC</fullName>
    </recommendedName>
</protein>
<dbReference type="NCBIfam" id="TIGR03172">
    <property type="entry name" value="selenium cofactor biosynthesis protein YqeC"/>
    <property type="match status" value="1"/>
</dbReference>
<dbReference type="Proteomes" id="UP000000503">
    <property type="component" value="Chromosome"/>
</dbReference>
<dbReference type="STRING" id="744872.Spica_0593"/>
<keyword evidence="2" id="KW-1185">Reference proteome</keyword>
<sequence>MEILRNGQDLKCAGSAQFENHASLEARGRELVISTVGVGGKTSLLYLLAETLAGEGLRVCITTTTHMYDPRTEANPHQFDRVLIIPEWVEAPASFASPALKHLAELGAYPQPGSITIIAARDGLPDSSVHVQNPPGKPLLKLKGIHPAWVALLKDHWDVVLVEADGSKHLPVKAPAEHEPVIPPITNVVLGCIGLDCLGKPLEEGFVHRPPPVQHLINLILHPEGLFKASPEEAQRITVLNKADLIREEILWELEELFGTLFTLQRKPIQYSSVRFLITSVIEGA</sequence>
<evidence type="ECO:0000313" key="1">
    <source>
        <dbReference type="EMBL" id="AEJ18751.1"/>
    </source>
</evidence>
<dbReference type="eggNOG" id="COG1763">
    <property type="taxonomic scope" value="Bacteria"/>
</dbReference>
<dbReference type="HOGENOM" id="CLU_068045_2_1_12"/>
<evidence type="ECO:0000313" key="2">
    <source>
        <dbReference type="Proteomes" id="UP000000503"/>
    </source>
</evidence>
<proteinExistence type="predicted"/>
<reference evidence="2" key="1">
    <citation type="journal article" date="2013" name="Stand. Genomic Sci.">
        <title>Genome sequence of the thermophilic fresh-water bacterium Spirochaeta caldaria type strain (H1(T)), reclassification of Spirochaeta caldaria, Spirochaeta stenostrepta, and Spirochaeta zuelzerae in the genus Treponema as Treponema caldaria comb. nov., Treponema stenostrepta comb. nov., and Treponema zuelzerae comb. nov., and emendation of the genus Treponema.</title>
        <authorList>
            <person name="Abt B."/>
            <person name="Goker M."/>
            <person name="Scheuner C."/>
            <person name="Han C."/>
            <person name="Lu M."/>
            <person name="Misra M."/>
            <person name="Lapidus A."/>
            <person name="Nolan M."/>
            <person name="Lucas S."/>
            <person name="Hammon N."/>
            <person name="Deshpande S."/>
            <person name="Cheng J.F."/>
            <person name="Tapia R."/>
            <person name="Goodwin L.A."/>
            <person name="Pitluck S."/>
            <person name="Liolios K."/>
            <person name="Pagani I."/>
            <person name="Ivanova N."/>
            <person name="Mavromatis K."/>
            <person name="Mikhailova N."/>
            <person name="Huntemann M."/>
            <person name="Pati A."/>
            <person name="Chen A."/>
            <person name="Palaniappan K."/>
            <person name="Land M."/>
            <person name="Hauser L."/>
            <person name="Jeffries C.D."/>
            <person name="Rohde M."/>
            <person name="Spring S."/>
            <person name="Gronow S."/>
            <person name="Detter J.C."/>
            <person name="Bristow J."/>
            <person name="Eisen J.A."/>
            <person name="Markowitz V."/>
            <person name="Hugenholtz P."/>
            <person name="Kyrpides N.C."/>
            <person name="Woyke T."/>
            <person name="Klenk H.P."/>
        </authorList>
    </citation>
    <scope>NUCLEOTIDE SEQUENCE</scope>
    <source>
        <strain evidence="2">ATCC 51460 / DSM 7334 / H1</strain>
    </source>
</reference>
<accession>F8F1A7</accession>